<name>A0A0A3AR51_9PAST</name>
<comment type="caution">
    <text evidence="7">The sequence shown here is derived from an EMBL/GenBank/DDBJ whole genome shotgun (WGS) entry which is preliminary data.</text>
</comment>
<dbReference type="InterPro" id="IPR008000">
    <property type="entry name" value="Rham/fucose_mutarotase"/>
</dbReference>
<keyword evidence="1 5" id="KW-0963">Cytoplasm</keyword>
<dbReference type="STRING" id="505317.OA57_07740"/>
<feature type="binding site" evidence="5">
    <location>
        <position position="41"/>
    </location>
    <ligand>
        <name>substrate</name>
    </ligand>
</feature>
<comment type="subunit">
    <text evidence="5">Homodimer.</text>
</comment>
<dbReference type="GO" id="GO:0019301">
    <property type="term" value="P:rhamnose catabolic process"/>
    <property type="evidence" value="ECO:0007669"/>
    <property type="project" value="UniProtKB-UniRule"/>
</dbReference>
<evidence type="ECO:0000256" key="1">
    <source>
        <dbReference type="ARBA" id="ARBA00022490"/>
    </source>
</evidence>
<keyword evidence="3 5" id="KW-0119">Carbohydrate metabolism</keyword>
<dbReference type="EC" id="5.1.3.32" evidence="5 6"/>
<dbReference type="AlphaFoldDB" id="A0A0A3AR51"/>
<dbReference type="Proteomes" id="UP000030380">
    <property type="component" value="Unassembled WGS sequence"/>
</dbReference>
<dbReference type="SUPFAM" id="SSF54909">
    <property type="entry name" value="Dimeric alpha+beta barrel"/>
    <property type="match status" value="1"/>
</dbReference>
<dbReference type="GO" id="GO:0062192">
    <property type="term" value="F:L-rhamnose mutarotase activity"/>
    <property type="evidence" value="ECO:0007669"/>
    <property type="project" value="UniProtKB-UniRule"/>
</dbReference>
<comment type="catalytic activity">
    <reaction evidence="5">
        <text>alpha-L-rhamnose = beta-L-rhamnose</text>
        <dbReference type="Rhea" id="RHEA:25584"/>
        <dbReference type="ChEBI" id="CHEBI:27586"/>
        <dbReference type="ChEBI" id="CHEBI:27907"/>
        <dbReference type="EC" id="5.1.3.32"/>
    </reaction>
</comment>
<feature type="binding site" evidence="5">
    <location>
        <begin position="76"/>
        <end position="77"/>
    </location>
    <ligand>
        <name>substrate</name>
    </ligand>
</feature>
<dbReference type="UniPathway" id="UPA00125"/>
<gene>
    <name evidence="5" type="primary">rhaM</name>
    <name evidence="7" type="ORF">OA57_07740</name>
</gene>
<comment type="similarity">
    <text evidence="5">Belongs to the rhamnose mutarotase family.</text>
</comment>
<comment type="function">
    <text evidence="5">Involved in the anomeric conversion of L-rhamnose.</text>
</comment>
<evidence type="ECO:0000256" key="6">
    <source>
        <dbReference type="NCBIfam" id="TIGR02625"/>
    </source>
</evidence>
<dbReference type="PANTHER" id="PTHR34389:SF2">
    <property type="entry name" value="L-RHAMNOSE MUTAROTASE"/>
    <property type="match status" value="1"/>
</dbReference>
<dbReference type="PANTHER" id="PTHR34389">
    <property type="entry name" value="L-RHAMNOSE MUTAROTASE"/>
    <property type="match status" value="1"/>
</dbReference>
<dbReference type="EMBL" id="JSUM01000012">
    <property type="protein sequence ID" value="KGQ70212.1"/>
    <property type="molecule type" value="Genomic_DNA"/>
</dbReference>
<feature type="active site" description="Proton donor" evidence="5">
    <location>
        <position position="22"/>
    </location>
</feature>
<evidence type="ECO:0000256" key="3">
    <source>
        <dbReference type="ARBA" id="ARBA00023277"/>
    </source>
</evidence>
<evidence type="ECO:0000313" key="8">
    <source>
        <dbReference type="Proteomes" id="UP000030380"/>
    </source>
</evidence>
<proteinExistence type="inferred from homology"/>
<evidence type="ECO:0000256" key="2">
    <source>
        <dbReference type="ARBA" id="ARBA00023235"/>
    </source>
</evidence>
<dbReference type="Pfam" id="PF05336">
    <property type="entry name" value="rhaM"/>
    <property type="match status" value="1"/>
</dbReference>
<keyword evidence="4 5" id="KW-0684">Rhamnose metabolism</keyword>
<dbReference type="RefSeq" id="WP_034615913.1">
    <property type="nucleotide sequence ID" value="NZ_JSUM01000012.1"/>
</dbReference>
<protein>
    <recommendedName>
        <fullName evidence="5 6">L-rhamnose mutarotase</fullName>
        <ecNumber evidence="5 6">5.1.3.32</ecNumber>
    </recommendedName>
    <alternativeName>
        <fullName evidence="5">Rhamnose 1-epimerase</fullName>
    </alternativeName>
    <alternativeName>
        <fullName evidence="5">Type-3 mutarotase</fullName>
    </alternativeName>
</protein>
<sequence>MIRKGFVMQINPDSHDEYKKRHDEIFPELVTELKAHGVHHYSIFLDKQRNLLFASVEIESESRWNDIENTEACQKWWAFMCDIMPSNADNSPISEALDAVFYLD</sequence>
<accession>A0A0A3AR51</accession>
<dbReference type="InterPro" id="IPR011008">
    <property type="entry name" value="Dimeric_a/b-barrel"/>
</dbReference>
<dbReference type="NCBIfam" id="TIGR02625">
    <property type="entry name" value="YiiL_rotase"/>
    <property type="match status" value="1"/>
</dbReference>
<reference evidence="7 8" key="1">
    <citation type="submission" date="2014-11" db="EMBL/GenBank/DDBJ databases">
        <title>Draft genome sequence of Chelonobacter oris 1662T, associated with respiratory disease in Hermann's Tortoises.</title>
        <authorList>
            <person name="Kudirkiene E."/>
            <person name="Hansen M.J."/>
            <person name="Bojesen A.M."/>
        </authorList>
    </citation>
    <scope>NUCLEOTIDE SEQUENCE [LARGE SCALE GENOMIC DNA]</scope>
    <source>
        <strain evidence="7 8">1662</strain>
    </source>
</reference>
<evidence type="ECO:0000256" key="4">
    <source>
        <dbReference type="ARBA" id="ARBA00023308"/>
    </source>
</evidence>
<comment type="pathway">
    <text evidence="5">Carbohydrate metabolism; L-rhamnose metabolism.</text>
</comment>
<dbReference type="GO" id="GO:0005737">
    <property type="term" value="C:cytoplasm"/>
    <property type="evidence" value="ECO:0007669"/>
    <property type="project" value="UniProtKB-SubCell"/>
</dbReference>
<dbReference type="InterPro" id="IPR013448">
    <property type="entry name" value="L-rhamnose_mutarotase"/>
</dbReference>
<dbReference type="HAMAP" id="MF_01663">
    <property type="entry name" value="L_rham_rotase"/>
    <property type="match status" value="1"/>
</dbReference>
<dbReference type="Gene3D" id="3.30.70.100">
    <property type="match status" value="1"/>
</dbReference>
<comment type="subcellular location">
    <subcellularLocation>
        <location evidence="5">Cytoplasm</location>
    </subcellularLocation>
</comment>
<organism evidence="7 8">
    <name type="scientific">Chelonobacter oris</name>
    <dbReference type="NCBI Taxonomy" id="505317"/>
    <lineage>
        <taxon>Bacteria</taxon>
        <taxon>Pseudomonadati</taxon>
        <taxon>Pseudomonadota</taxon>
        <taxon>Gammaproteobacteria</taxon>
        <taxon>Pasteurellales</taxon>
        <taxon>Pasteurellaceae</taxon>
        <taxon>Chelonobacter</taxon>
    </lineage>
</organism>
<evidence type="ECO:0000256" key="5">
    <source>
        <dbReference type="HAMAP-Rule" id="MF_01663"/>
    </source>
</evidence>
<keyword evidence="8" id="KW-1185">Reference proteome</keyword>
<dbReference type="OrthoDB" id="9799608at2"/>
<keyword evidence="2 5" id="KW-0413">Isomerase</keyword>
<feature type="binding site" evidence="5">
    <location>
        <position position="18"/>
    </location>
    <ligand>
        <name>substrate</name>
    </ligand>
</feature>
<evidence type="ECO:0000313" key="7">
    <source>
        <dbReference type="EMBL" id="KGQ70212.1"/>
    </source>
</evidence>